<feature type="compositionally biased region" description="Low complexity" evidence="3">
    <location>
        <begin position="35"/>
        <end position="55"/>
    </location>
</feature>
<feature type="compositionally biased region" description="Basic and acidic residues" evidence="3">
    <location>
        <begin position="431"/>
        <end position="440"/>
    </location>
</feature>
<keyword evidence="1" id="KW-0863">Zinc-finger</keyword>
<evidence type="ECO:0000313" key="7">
    <source>
        <dbReference type="Proteomes" id="UP001628179"/>
    </source>
</evidence>
<dbReference type="InterPro" id="IPR045168">
    <property type="entry name" value="YTH_prot"/>
</dbReference>
<feature type="domain" description="C2H2-type" evidence="4">
    <location>
        <begin position="376"/>
        <end position="404"/>
    </location>
</feature>
<accession>A0ABQ0GDP7</accession>
<dbReference type="Gene3D" id="3.10.590.10">
    <property type="entry name" value="ph1033 like domains"/>
    <property type="match status" value="1"/>
</dbReference>
<dbReference type="GeneID" id="98176812"/>
<keyword evidence="1" id="KW-0479">Metal-binding</keyword>
<dbReference type="PROSITE" id="PS00028">
    <property type="entry name" value="ZINC_FINGER_C2H2_1"/>
    <property type="match status" value="1"/>
</dbReference>
<proteinExistence type="predicted"/>
<gene>
    <name evidence="6" type="ORF">MFIFM68171_06069</name>
</gene>
<feature type="compositionally biased region" description="Polar residues" evidence="3">
    <location>
        <begin position="95"/>
        <end position="123"/>
    </location>
</feature>
<dbReference type="RefSeq" id="XP_070917590.1">
    <property type="nucleotide sequence ID" value="XM_071061489.1"/>
</dbReference>
<feature type="region of interest" description="Disordered" evidence="3">
    <location>
        <begin position="723"/>
        <end position="754"/>
    </location>
</feature>
<name>A0ABQ0GDP7_9PEZI</name>
<dbReference type="PANTHER" id="PTHR12357:SF3">
    <property type="entry name" value="YTH DOMAIN-CONTAINING PROTEIN 1"/>
    <property type="match status" value="1"/>
</dbReference>
<dbReference type="EMBL" id="BAAFSV010000003">
    <property type="protein sequence ID" value="GAB1315859.1"/>
    <property type="molecule type" value="Genomic_DNA"/>
</dbReference>
<dbReference type="Proteomes" id="UP001628179">
    <property type="component" value="Unassembled WGS sequence"/>
</dbReference>
<feature type="region of interest" description="Disordered" evidence="3">
    <location>
        <begin position="22"/>
        <end position="279"/>
    </location>
</feature>
<evidence type="ECO:0000256" key="2">
    <source>
        <dbReference type="SAM" id="Coils"/>
    </source>
</evidence>
<feature type="compositionally biased region" description="Polar residues" evidence="3">
    <location>
        <begin position="206"/>
        <end position="222"/>
    </location>
</feature>
<feature type="compositionally biased region" description="Basic and acidic residues" evidence="3">
    <location>
        <begin position="170"/>
        <end position="180"/>
    </location>
</feature>
<feature type="domain" description="YTH" evidence="5">
    <location>
        <begin position="580"/>
        <end position="714"/>
    </location>
</feature>
<dbReference type="CDD" id="cd21134">
    <property type="entry name" value="YTH"/>
    <property type="match status" value="1"/>
</dbReference>
<evidence type="ECO:0000313" key="6">
    <source>
        <dbReference type="EMBL" id="GAB1315859.1"/>
    </source>
</evidence>
<evidence type="ECO:0000256" key="1">
    <source>
        <dbReference type="PROSITE-ProRule" id="PRU00042"/>
    </source>
</evidence>
<feature type="compositionally biased region" description="Basic and acidic residues" evidence="3">
    <location>
        <begin position="540"/>
        <end position="552"/>
    </location>
</feature>
<keyword evidence="1" id="KW-0862">Zinc</keyword>
<feature type="compositionally biased region" description="Polar residues" evidence="3">
    <location>
        <begin position="259"/>
        <end position="279"/>
    </location>
</feature>
<feature type="compositionally biased region" description="Basic and acidic residues" evidence="3">
    <location>
        <begin position="741"/>
        <end position="754"/>
    </location>
</feature>
<feature type="compositionally biased region" description="Basic and acidic residues" evidence="3">
    <location>
        <begin position="451"/>
        <end position="482"/>
    </location>
</feature>
<feature type="coiled-coil region" evidence="2">
    <location>
        <begin position="314"/>
        <end position="343"/>
    </location>
</feature>
<evidence type="ECO:0000259" key="4">
    <source>
        <dbReference type="PROSITE" id="PS50157"/>
    </source>
</evidence>
<feature type="region of interest" description="Disordered" evidence="3">
    <location>
        <begin position="393"/>
        <end position="556"/>
    </location>
</feature>
<feature type="compositionally biased region" description="Polar residues" evidence="3">
    <location>
        <begin position="140"/>
        <end position="150"/>
    </location>
</feature>
<reference evidence="6 7" key="1">
    <citation type="submission" date="2024-09" db="EMBL/GenBank/DDBJ databases">
        <title>Itraconazole resistance in Madurella fahalii resulting from another homologue of gene encoding cytochrome P450 14-alpha sterol demethylase (CYP51).</title>
        <authorList>
            <person name="Yoshioka I."/>
            <person name="Fahal A.H."/>
            <person name="Kaneko S."/>
            <person name="Yaguchi T."/>
        </authorList>
    </citation>
    <scope>NUCLEOTIDE SEQUENCE [LARGE SCALE GENOMIC DNA]</scope>
    <source>
        <strain evidence="6 7">IFM 68171</strain>
    </source>
</reference>
<evidence type="ECO:0000256" key="3">
    <source>
        <dbReference type="SAM" id="MobiDB-lite"/>
    </source>
</evidence>
<comment type="caution">
    <text evidence="6">The sequence shown here is derived from an EMBL/GenBank/DDBJ whole genome shotgun (WGS) entry which is preliminary data.</text>
</comment>
<dbReference type="Pfam" id="PF04146">
    <property type="entry name" value="YTH"/>
    <property type="match status" value="1"/>
</dbReference>
<feature type="compositionally biased region" description="Basic and acidic residues" evidence="3">
    <location>
        <begin position="505"/>
        <end position="522"/>
    </location>
</feature>
<dbReference type="PROSITE" id="PS50882">
    <property type="entry name" value="YTH"/>
    <property type="match status" value="1"/>
</dbReference>
<evidence type="ECO:0000259" key="5">
    <source>
        <dbReference type="PROSITE" id="PS50882"/>
    </source>
</evidence>
<sequence length="754" mass="83674">MPVQQAARLGLDARAAELKEKLIKSRGQNQSRGNPTTPTTITDPAPSSSGHPSSARFIPHEIPRQPPETSIPADASDIAALIASISSSATEMPGPSTSTQSNDAHSLQAQQAKTANGQPSLPSEPSPVILAPVPDVPRTATPQTKQTKQSDAAVPESPIKFPFIAQSPSDNEHSLTDSKTARTSQRGGQPVNLERPASKTAVVENTKVQAESATEAKQPTTKQHLHERIYRENGTNPNAVASKPAIRNSKVGEELKAVTDNSNSNDAGQRRPCSTSDPVSSDEIFIRLLSQHPDLRDWLEITDYYNVEARTRRLDRFRKAKALAAQRLKIEEEERKLMEEEALEMGLQRPTVVRLVSGVSTQAAPLQPSPTPSPSLACRRCDRTFSTRDDLMGHVVKDHSPPRQKPRAGSGSSAVRDIGEATQATPAKRSHNQDGDDSRKGKVPRLVETPRLGDGDSRPREDDRRETGRLDLRRASESDKVGARPPPVRGSSPLRRPAPHPVSPPRRDYRRSPPPRLRDYSPHRPPRSAPLFRDYDDSDDRPRKYDSFRGDKSGVQVDFPRRRDSVAAPIRIDLGRKGDTRFFILKSFNEDNVRACMEDSLWTTQVQNGEILSEAFAKCKNVILFFSINKSRAFQGYARMTSAPSPDTPRPSWVSGIHWDTSDPFRVQWLSKTSVEFFRIGHLKNAYNDGQPVLVGKDGQEIEEGCGTELLREMEAFAESLWRDQRDSGPSHGGVYAGRYVKRERERSPPDRRW</sequence>
<dbReference type="InterPro" id="IPR007275">
    <property type="entry name" value="YTH_domain"/>
</dbReference>
<keyword evidence="2" id="KW-0175">Coiled coil</keyword>
<dbReference type="PROSITE" id="PS50157">
    <property type="entry name" value="ZINC_FINGER_C2H2_2"/>
    <property type="match status" value="1"/>
</dbReference>
<organism evidence="6 7">
    <name type="scientific">Madurella fahalii</name>
    <dbReference type="NCBI Taxonomy" id="1157608"/>
    <lineage>
        <taxon>Eukaryota</taxon>
        <taxon>Fungi</taxon>
        <taxon>Dikarya</taxon>
        <taxon>Ascomycota</taxon>
        <taxon>Pezizomycotina</taxon>
        <taxon>Sordariomycetes</taxon>
        <taxon>Sordariomycetidae</taxon>
        <taxon>Sordariales</taxon>
        <taxon>Sordariales incertae sedis</taxon>
        <taxon>Madurella</taxon>
    </lineage>
</organism>
<keyword evidence="7" id="KW-1185">Reference proteome</keyword>
<feature type="compositionally biased region" description="Low complexity" evidence="3">
    <location>
        <begin position="70"/>
        <end position="89"/>
    </location>
</feature>
<dbReference type="InterPro" id="IPR013087">
    <property type="entry name" value="Znf_C2H2_type"/>
</dbReference>
<dbReference type="PANTHER" id="PTHR12357">
    <property type="entry name" value="YTH YT521-B HOMOLOGY DOMAIN-CONTAINING"/>
    <property type="match status" value="1"/>
</dbReference>
<protein>
    <submittedName>
        <fullName evidence="6">YTH domain-containing protein 1</fullName>
    </submittedName>
</protein>